<dbReference type="PANTHER" id="PTHR30480:SF16">
    <property type="entry name" value="GLYCOSIDE HYDROLASE FAMILY 3 DOMAIN PROTEIN"/>
    <property type="match status" value="1"/>
</dbReference>
<evidence type="ECO:0000313" key="6">
    <source>
        <dbReference type="Proteomes" id="UP001596263"/>
    </source>
</evidence>
<dbReference type="PANTHER" id="PTHR30480">
    <property type="entry name" value="BETA-HEXOSAMINIDASE-RELATED"/>
    <property type="match status" value="1"/>
</dbReference>
<dbReference type="Pfam" id="PF00933">
    <property type="entry name" value="Glyco_hydro_3"/>
    <property type="match status" value="1"/>
</dbReference>
<gene>
    <name evidence="5" type="ORF">ACFPQ9_06715</name>
</gene>
<proteinExistence type="inferred from homology"/>
<reference evidence="6" key="1">
    <citation type="journal article" date="2019" name="Int. J. Syst. Evol. Microbiol.">
        <title>The Global Catalogue of Microorganisms (GCM) 10K type strain sequencing project: providing services to taxonomists for standard genome sequencing and annotation.</title>
        <authorList>
            <consortium name="The Broad Institute Genomics Platform"/>
            <consortium name="The Broad Institute Genome Sequencing Center for Infectious Disease"/>
            <person name="Wu L."/>
            <person name="Ma J."/>
        </authorList>
    </citation>
    <scope>NUCLEOTIDE SEQUENCE [LARGE SCALE GENOMIC DNA]</scope>
    <source>
        <strain evidence="6">KCTC 42586</strain>
    </source>
</reference>
<dbReference type="EMBL" id="JBHSKM010000002">
    <property type="protein sequence ID" value="MFC5213523.1"/>
    <property type="molecule type" value="Genomic_DNA"/>
</dbReference>
<comment type="caution">
    <text evidence="5">The sequence shown here is derived from an EMBL/GenBank/DDBJ whole genome shotgun (WGS) entry which is preliminary data.</text>
</comment>
<keyword evidence="3" id="KW-0326">Glycosidase</keyword>
<organism evidence="5 6">
    <name type="scientific">Streptomyces coerulescens</name>
    <dbReference type="NCBI Taxonomy" id="29304"/>
    <lineage>
        <taxon>Bacteria</taxon>
        <taxon>Bacillati</taxon>
        <taxon>Actinomycetota</taxon>
        <taxon>Actinomycetes</taxon>
        <taxon>Kitasatosporales</taxon>
        <taxon>Streptomycetaceae</taxon>
        <taxon>Streptomyces</taxon>
    </lineage>
</organism>
<dbReference type="InterPro" id="IPR050226">
    <property type="entry name" value="NagZ_Beta-hexosaminidase"/>
</dbReference>
<keyword evidence="6" id="KW-1185">Reference proteome</keyword>
<evidence type="ECO:0000313" key="5">
    <source>
        <dbReference type="EMBL" id="MFC5213523.1"/>
    </source>
</evidence>
<evidence type="ECO:0000256" key="2">
    <source>
        <dbReference type="ARBA" id="ARBA00022801"/>
    </source>
</evidence>
<dbReference type="InterPro" id="IPR017853">
    <property type="entry name" value="GH"/>
</dbReference>
<comment type="similarity">
    <text evidence="1">Belongs to the glycosyl hydrolase 3 family.</text>
</comment>
<protein>
    <submittedName>
        <fullName evidence="5">Glycoside hydrolase family 3 N-terminal domain-containing protein</fullName>
    </submittedName>
</protein>
<dbReference type="InterPro" id="IPR001764">
    <property type="entry name" value="Glyco_hydro_3_N"/>
</dbReference>
<dbReference type="Proteomes" id="UP001596263">
    <property type="component" value="Unassembled WGS sequence"/>
</dbReference>
<name>A0ABW0CE34_STRCD</name>
<evidence type="ECO:0000256" key="1">
    <source>
        <dbReference type="ARBA" id="ARBA00005336"/>
    </source>
</evidence>
<dbReference type="SUPFAM" id="SSF51445">
    <property type="entry name" value="(Trans)glycosidases"/>
    <property type="match status" value="1"/>
</dbReference>
<dbReference type="InterPro" id="IPR036962">
    <property type="entry name" value="Glyco_hydro_3_N_sf"/>
</dbReference>
<sequence>MSPFEHTSLGSSGLPVDLDEAAHRCIVAGFDGATTVPDALKELVDRGLGGVILFTRNIRDAEQVRRLTDELRAIRPDLLVAIDNEGGGIGHLGATGAPEVPGSYALGVVDDPNLTAHCADALAAHLAGLGITASYAPVADLQHRPDNPIVRTRSFGADPETAARHLRAWITATEARGVASCAKHFPGHGGTVTDSHHGLAVDPRPYDALQADLEPFRAAVAAGVPMLMSAHVVFPALDPNRPATLSRRILGDLLRRDLGFEGVLVSDSLEMKAIADEYGSAAGARIALAAGADQVVIAVGDLDVTLDCRDAVLGALRTGVLAPERVGEAAGRVRRLAERYATPPATTPGPASMAGPAPVAGVASVAGPASVAGVGLEAARRAVRSRGVPPAVRGAHVVDLFPPPHSALNWGGEDLLNEMRAVDPTATGTAVTGECADPDALVEGIVRRCGAAPLVVATCDAGLHPWQVRLREALLDRRPDAVRVDTGLPEGGALQSYGRGRVNLRAVAEVLAGV</sequence>
<keyword evidence="2 5" id="KW-0378">Hydrolase</keyword>
<dbReference type="RefSeq" id="WP_380848018.1">
    <property type="nucleotide sequence ID" value="NZ_JBHSKM010000002.1"/>
</dbReference>
<evidence type="ECO:0000259" key="4">
    <source>
        <dbReference type="Pfam" id="PF00933"/>
    </source>
</evidence>
<feature type="domain" description="Glycoside hydrolase family 3 N-terminal" evidence="4">
    <location>
        <begin position="41"/>
        <end position="336"/>
    </location>
</feature>
<evidence type="ECO:0000256" key="3">
    <source>
        <dbReference type="ARBA" id="ARBA00023295"/>
    </source>
</evidence>
<dbReference type="Gene3D" id="3.20.20.300">
    <property type="entry name" value="Glycoside hydrolase, family 3, N-terminal domain"/>
    <property type="match status" value="1"/>
</dbReference>
<dbReference type="GO" id="GO:0016787">
    <property type="term" value="F:hydrolase activity"/>
    <property type="evidence" value="ECO:0007669"/>
    <property type="project" value="UniProtKB-KW"/>
</dbReference>
<accession>A0ABW0CE34</accession>